<name>A0A345M842_9CAUD</name>
<sequence>MFDRIVRSWEYSCYACPVIVDGFLFNGEPFYFRLRHGVARLVLEDTKRAAVMDAVDGLDGTCNDEQFKRMFNRLYLEIVTG</sequence>
<evidence type="ECO:0000313" key="1">
    <source>
        <dbReference type="EMBL" id="AXH66663.1"/>
    </source>
</evidence>
<protein>
    <submittedName>
        <fullName evidence="1">Uncharacterized protein</fullName>
    </submittedName>
</protein>
<reference evidence="1 2" key="1">
    <citation type="submission" date="2018-07" db="EMBL/GenBank/DDBJ databases">
        <authorList>
            <person name="Boyd E.M."/>
            <person name="Barkley D.B."/>
            <person name="Naeem H."/>
            <person name="Vanhorne R."/>
            <person name="Nayek S."/>
            <person name="Layton S.R."/>
            <person name="Hughes L.E."/>
            <person name="Garlena R.A."/>
            <person name="Russell D.A."/>
            <person name="Pope W.H."/>
            <person name="Jacobs-Sera D."/>
            <person name="Hatfull G.F."/>
        </authorList>
    </citation>
    <scope>NUCLEOTIDE SEQUENCE [LARGE SCALE GENOMIC DNA]</scope>
</reference>
<organism evidence="1 2">
    <name type="scientific">Streptomyces phage Starbow</name>
    <dbReference type="NCBI Taxonomy" id="2283266"/>
    <lineage>
        <taxon>Viruses</taxon>
        <taxon>Duplodnaviria</taxon>
        <taxon>Heunggongvirae</taxon>
        <taxon>Uroviricota</taxon>
        <taxon>Caudoviricetes</taxon>
        <taxon>Stanwilliamsviridae</taxon>
        <taxon>Boydwoodruffvirinae</taxon>
        <taxon>Karimacvirus</taxon>
        <taxon>Karimacvirus karimac</taxon>
        <taxon>Streptomyces virus Karimac</taxon>
    </lineage>
</organism>
<accession>A0A345M842</accession>
<dbReference type="Proteomes" id="UP000259040">
    <property type="component" value="Segment"/>
</dbReference>
<gene>
    <name evidence="1" type="primary">195</name>
    <name evidence="1" type="ORF">SEA_STARBOW_195</name>
</gene>
<evidence type="ECO:0000313" key="2">
    <source>
        <dbReference type="Proteomes" id="UP000259040"/>
    </source>
</evidence>
<proteinExistence type="predicted"/>
<dbReference type="EMBL" id="MH576964">
    <property type="protein sequence ID" value="AXH66663.1"/>
    <property type="molecule type" value="Genomic_DNA"/>
</dbReference>